<proteinExistence type="inferred from homology"/>
<evidence type="ECO:0000256" key="1">
    <source>
        <dbReference type="ARBA" id="ARBA00010944"/>
    </source>
</evidence>
<evidence type="ECO:0000259" key="3">
    <source>
        <dbReference type="Pfam" id="PF04321"/>
    </source>
</evidence>
<dbReference type="Gene3D" id="3.90.25.10">
    <property type="entry name" value="UDP-galactose 4-epimerase, domain 1"/>
    <property type="match status" value="1"/>
</dbReference>
<dbReference type="EMBL" id="LBYI01000001">
    <property type="protein sequence ID" value="KKR51396.1"/>
    <property type="molecule type" value="Genomic_DNA"/>
</dbReference>
<accession>A0A0G0RNB4</accession>
<evidence type="ECO:0000256" key="2">
    <source>
        <dbReference type="RuleBase" id="RU364082"/>
    </source>
</evidence>
<comment type="caution">
    <text evidence="4">The sequence shown here is derived from an EMBL/GenBank/DDBJ whole genome shotgun (WGS) entry which is preliminary data.</text>
</comment>
<dbReference type="EC" id="1.1.1.133" evidence="2"/>
<dbReference type="InterPro" id="IPR036291">
    <property type="entry name" value="NAD(P)-bd_dom_sf"/>
</dbReference>
<dbReference type="GO" id="GO:0019305">
    <property type="term" value="P:dTDP-rhamnose biosynthetic process"/>
    <property type="evidence" value="ECO:0007669"/>
    <property type="project" value="UniProtKB-UniPathway"/>
</dbReference>
<dbReference type="Proteomes" id="UP000034531">
    <property type="component" value="Unassembled WGS sequence"/>
</dbReference>
<protein>
    <recommendedName>
        <fullName evidence="2">dTDP-4-dehydrorhamnose reductase</fullName>
        <ecNumber evidence="2">1.1.1.133</ecNumber>
    </recommendedName>
</protein>
<dbReference type="InterPro" id="IPR029903">
    <property type="entry name" value="RmlD-like-bd"/>
</dbReference>
<dbReference type="Pfam" id="PF04321">
    <property type="entry name" value="RmlD_sub_bind"/>
    <property type="match status" value="1"/>
</dbReference>
<comment type="pathway">
    <text evidence="2">Carbohydrate biosynthesis; dTDP-L-rhamnose biosynthesis.</text>
</comment>
<feature type="domain" description="RmlD-like substrate binding" evidence="3">
    <location>
        <begin position="8"/>
        <end position="299"/>
    </location>
</feature>
<dbReference type="AlphaFoldDB" id="A0A0G0RNB4"/>
<dbReference type="PANTHER" id="PTHR10491">
    <property type="entry name" value="DTDP-4-DEHYDRORHAMNOSE REDUCTASE"/>
    <property type="match status" value="1"/>
</dbReference>
<evidence type="ECO:0000313" key="5">
    <source>
        <dbReference type="Proteomes" id="UP000034531"/>
    </source>
</evidence>
<comment type="similarity">
    <text evidence="1 2">Belongs to the dTDP-4-dehydrorhamnose reductase family.</text>
</comment>
<keyword evidence="2" id="KW-0560">Oxidoreductase</keyword>
<comment type="function">
    <text evidence="2">Catalyzes the reduction of dTDP-6-deoxy-L-lyxo-4-hexulose to yield dTDP-L-rhamnose.</text>
</comment>
<dbReference type="PANTHER" id="PTHR10491:SF4">
    <property type="entry name" value="METHIONINE ADENOSYLTRANSFERASE 2 SUBUNIT BETA"/>
    <property type="match status" value="1"/>
</dbReference>
<organism evidence="4 5">
    <name type="scientific">Candidatus Curtissbacteria bacterium GW2011_GWA1_40_16</name>
    <dbReference type="NCBI Taxonomy" id="1618405"/>
    <lineage>
        <taxon>Bacteria</taxon>
        <taxon>Candidatus Curtissiibacteriota</taxon>
    </lineage>
</organism>
<dbReference type="InterPro" id="IPR005913">
    <property type="entry name" value="dTDP_dehydrorham_reduct"/>
</dbReference>
<keyword evidence="2" id="KW-0521">NADP</keyword>
<dbReference type="SUPFAM" id="SSF51735">
    <property type="entry name" value="NAD(P)-binding Rossmann-fold domains"/>
    <property type="match status" value="1"/>
</dbReference>
<dbReference type="UniPathway" id="UPA00124"/>
<evidence type="ECO:0000313" key="4">
    <source>
        <dbReference type="EMBL" id="KKR51396.1"/>
    </source>
</evidence>
<dbReference type="GO" id="GO:0008831">
    <property type="term" value="F:dTDP-4-dehydrorhamnose reductase activity"/>
    <property type="evidence" value="ECO:0007669"/>
    <property type="project" value="UniProtKB-EC"/>
</dbReference>
<gene>
    <name evidence="4" type="ORF">UT84_C0001G0081</name>
</gene>
<sequence>MESDSFPRIAVIGASSMVGSRFCDLFKYQKSLIKADLKGQNSIDITSDQSVGSFFKNHDFQYVILFSAFTDVDAAEKQRNDQNASCWQINVEGVNKVIEQCAKTQRKLIFISTDFVFDGQNAPYSENANRGGDLGKIPWYAITKINAEEEIEKSLSDHLIIRIAYPYRANFPAKADFARQILEKYRNNSLYPMFADQIFTPTFIDDLAPAFEILIKSNSSGIFHITSPTPSTPYDFAKELLTVFGMGTSELKKGSLIEFLKDKTKTPRPINSSLLTQKVESIGFRPTDWQSGIKAIYSQSHKN</sequence>
<dbReference type="Gene3D" id="3.40.50.720">
    <property type="entry name" value="NAD(P)-binding Rossmann-like Domain"/>
    <property type="match status" value="1"/>
</dbReference>
<reference evidence="4 5" key="1">
    <citation type="journal article" date="2015" name="Nature">
        <title>rRNA introns, odd ribosomes, and small enigmatic genomes across a large radiation of phyla.</title>
        <authorList>
            <person name="Brown C.T."/>
            <person name="Hug L.A."/>
            <person name="Thomas B.C."/>
            <person name="Sharon I."/>
            <person name="Castelle C.J."/>
            <person name="Singh A."/>
            <person name="Wilkins M.J."/>
            <person name="Williams K.H."/>
            <person name="Banfield J.F."/>
        </authorList>
    </citation>
    <scope>NUCLEOTIDE SEQUENCE [LARGE SCALE GENOMIC DNA]</scope>
</reference>
<name>A0A0G0RNB4_9BACT</name>